<dbReference type="AlphaFoldDB" id="A0AAP5I4Y8"/>
<accession>A0AAP5I4Y8</accession>
<dbReference type="InterPro" id="IPR015424">
    <property type="entry name" value="PyrdxlP-dep_Trfase"/>
</dbReference>
<dbReference type="GO" id="GO:0030170">
    <property type="term" value="F:pyridoxal phosphate binding"/>
    <property type="evidence" value="ECO:0007669"/>
    <property type="project" value="TreeGrafter"/>
</dbReference>
<reference evidence="7" key="1">
    <citation type="journal article" date="2021" name="Science">
        <title>Hunting the eagle killer: A cyanobacterial neurotoxin causes vacuolar myelinopathy.</title>
        <authorList>
            <person name="Breinlinger S."/>
            <person name="Phillips T.J."/>
            <person name="Haram B.N."/>
            <person name="Mares J."/>
            <person name="Martinez Yerena J.A."/>
            <person name="Hrouzek P."/>
            <person name="Sobotka R."/>
            <person name="Henderson W.M."/>
            <person name="Schmieder P."/>
            <person name="Williams S.M."/>
            <person name="Lauderdale J.D."/>
            <person name="Wilde H.D."/>
            <person name="Gerrin W."/>
            <person name="Kust A."/>
            <person name="Washington J.W."/>
            <person name="Wagner C."/>
            <person name="Geier B."/>
            <person name="Liebeke M."/>
            <person name="Enke H."/>
            <person name="Niedermeyer T.H.J."/>
            <person name="Wilde S.B."/>
        </authorList>
    </citation>
    <scope>NUCLEOTIDE SEQUENCE [LARGE SCALE GENOMIC DNA]</scope>
    <source>
        <strain evidence="7">Thurmond2011</strain>
    </source>
</reference>
<evidence type="ECO:0000313" key="6">
    <source>
        <dbReference type="EMBL" id="MDR9894881.1"/>
    </source>
</evidence>
<evidence type="ECO:0000256" key="2">
    <source>
        <dbReference type="ARBA" id="ARBA00037999"/>
    </source>
</evidence>
<dbReference type="PANTHER" id="PTHR30244:SF36">
    <property type="entry name" value="3-OXO-GLUCOSE-6-PHOSPHATE:GLUTAMATE AMINOTRANSFERASE"/>
    <property type="match status" value="1"/>
</dbReference>
<keyword evidence="6" id="KW-0808">Transferase</keyword>
<gene>
    <name evidence="6" type="ORF">G7B40_009925</name>
</gene>
<dbReference type="InterPro" id="IPR015422">
    <property type="entry name" value="PyrdxlP-dep_Trfase_small"/>
</dbReference>
<comment type="caution">
    <text evidence="6">The sequence shown here is derived from an EMBL/GenBank/DDBJ whole genome shotgun (WGS) entry which is preliminary data.</text>
</comment>
<dbReference type="CDD" id="cd00616">
    <property type="entry name" value="AHBA_syn"/>
    <property type="match status" value="1"/>
</dbReference>
<name>A0AAP5I4Y8_9CYAN</name>
<dbReference type="GO" id="GO:0000271">
    <property type="term" value="P:polysaccharide biosynthetic process"/>
    <property type="evidence" value="ECO:0007669"/>
    <property type="project" value="TreeGrafter"/>
</dbReference>
<dbReference type="Gene3D" id="3.90.1150.10">
    <property type="entry name" value="Aspartate Aminotransferase, domain 1"/>
    <property type="match status" value="1"/>
</dbReference>
<dbReference type="PANTHER" id="PTHR30244">
    <property type="entry name" value="TRANSAMINASE"/>
    <property type="match status" value="1"/>
</dbReference>
<evidence type="ECO:0000256" key="3">
    <source>
        <dbReference type="PIRSR" id="PIRSR000390-1"/>
    </source>
</evidence>
<protein>
    <submittedName>
        <fullName evidence="6">DegT/DnrJ/EryC1/StrS family aminotransferase</fullName>
    </submittedName>
</protein>
<keyword evidence="1 4" id="KW-0663">Pyridoxal phosphate</keyword>
<dbReference type="SUPFAM" id="SSF53383">
    <property type="entry name" value="PLP-dependent transferases"/>
    <property type="match status" value="1"/>
</dbReference>
<dbReference type="EMBL" id="JAALHA020000003">
    <property type="protein sequence ID" value="MDR9894881.1"/>
    <property type="molecule type" value="Genomic_DNA"/>
</dbReference>
<dbReference type="Proteomes" id="UP000667802">
    <property type="component" value="Unassembled WGS sequence"/>
</dbReference>
<dbReference type="InterPro" id="IPR015421">
    <property type="entry name" value="PyrdxlP-dep_Trfase_major"/>
</dbReference>
<evidence type="ECO:0000256" key="4">
    <source>
        <dbReference type="PIRSR" id="PIRSR000390-2"/>
    </source>
</evidence>
<organism evidence="6 7">
    <name type="scientific">Aetokthonos hydrillicola Thurmond2011</name>
    <dbReference type="NCBI Taxonomy" id="2712845"/>
    <lineage>
        <taxon>Bacteria</taxon>
        <taxon>Bacillati</taxon>
        <taxon>Cyanobacteriota</taxon>
        <taxon>Cyanophyceae</taxon>
        <taxon>Nostocales</taxon>
        <taxon>Hapalosiphonaceae</taxon>
        <taxon>Aetokthonos</taxon>
    </lineage>
</organism>
<dbReference type="GO" id="GO:0008483">
    <property type="term" value="F:transaminase activity"/>
    <property type="evidence" value="ECO:0007669"/>
    <property type="project" value="UniProtKB-KW"/>
</dbReference>
<proteinExistence type="inferred from homology"/>
<dbReference type="Gene3D" id="3.40.640.10">
    <property type="entry name" value="Type I PLP-dependent aspartate aminotransferase-like (Major domain)"/>
    <property type="match status" value="1"/>
</dbReference>
<dbReference type="FunFam" id="3.40.640.10:FF:000089">
    <property type="entry name" value="Aminotransferase, DegT/DnrJ/EryC1/StrS family"/>
    <property type="match status" value="1"/>
</dbReference>
<sequence>MIQHQTVIRQTDPQASYLAHKAEIDAAISRVLDSGWYVLGGEVQAFEKEFASYLGVSDAIGVANGTDALAIALRALDIGFGDAVITVSHTAVATVAAIELVGATPVLVDVDTETYNLDLNHLEDTIRRTLNSTSQKTRLKAIIPVHLYGYPADLKEIIDLARRYELYVVEDCAQSHGAEYMGHKTGSLGDLAAFSFYPTKNLGALGDGGAVVTNDVSLAQKVRSLREYGWQERYISSIPGMNTRLDELQASILRVKLRYLDHENSERQQLARRYNQLLSTTSLVLPYKHDNADHVYHQYVVRSQKRDELRAYLKEHGISTLIHYPVPIHLQPAYQNRIFIPQQKLKNTERVSQEIFSLPMHPHLTIEQVQQVSEMITLWHKQKLEKD</sequence>
<feature type="modified residue" description="N6-(pyridoxal phosphate)lysine" evidence="4">
    <location>
        <position position="200"/>
    </location>
</feature>
<keyword evidence="7" id="KW-1185">Reference proteome</keyword>
<dbReference type="Pfam" id="PF01041">
    <property type="entry name" value="DegT_DnrJ_EryC1"/>
    <property type="match status" value="1"/>
</dbReference>
<evidence type="ECO:0000313" key="7">
    <source>
        <dbReference type="Proteomes" id="UP000667802"/>
    </source>
</evidence>
<dbReference type="InterPro" id="IPR000653">
    <property type="entry name" value="DegT/StrS_aminotransferase"/>
</dbReference>
<dbReference type="RefSeq" id="WP_243902344.1">
    <property type="nucleotide sequence ID" value="NZ_CAWQFN010000863.1"/>
</dbReference>
<evidence type="ECO:0000256" key="1">
    <source>
        <dbReference type="ARBA" id="ARBA00022898"/>
    </source>
</evidence>
<comment type="similarity">
    <text evidence="2 5">Belongs to the DegT/DnrJ/EryC1 family.</text>
</comment>
<feature type="active site" description="Proton acceptor" evidence="3">
    <location>
        <position position="200"/>
    </location>
</feature>
<dbReference type="PIRSF" id="PIRSF000390">
    <property type="entry name" value="PLP_StrS"/>
    <property type="match status" value="1"/>
</dbReference>
<evidence type="ECO:0000256" key="5">
    <source>
        <dbReference type="RuleBase" id="RU004508"/>
    </source>
</evidence>
<keyword evidence="6" id="KW-0032">Aminotransferase</keyword>